<feature type="transmembrane region" description="Helical" evidence="1">
    <location>
        <begin position="178"/>
        <end position="199"/>
    </location>
</feature>
<sequence length="230" mass="25934">MGIDGFKKLEKKEKKSGSCIDHMSWRHAFREFNILSDATINLGYKVTDVFLATSMKYYIASAYQYLQAFLQQLLNKVLTSALDNDLDLETIVPADQPPPPQLLPAAAASSRTRKHNLDWAKIIVAYCLSTAIGMALIPIQLHSNQLPLTFCFLGLAILLAFTCIMVSKFIQYSNSPRIIVHLFHYFGVFFGVTAFFISVTIPFPLWFKCTASLIYVASGLVVLFCHHYYT</sequence>
<dbReference type="PANTHER" id="PTHR34741:SF2">
    <property type="entry name" value="VESICLE TRANSPORT PROTEIN"/>
    <property type="match status" value="1"/>
</dbReference>
<evidence type="ECO:0000256" key="1">
    <source>
        <dbReference type="SAM" id="Phobius"/>
    </source>
</evidence>
<name>I7J3J1_9ROSA</name>
<keyword evidence="1" id="KW-0812">Transmembrane</keyword>
<organism evidence="2">
    <name type="scientific">Malus x robusta</name>
    <dbReference type="NCBI Taxonomy" id="1184610"/>
    <lineage>
        <taxon>Eukaryota</taxon>
        <taxon>Viridiplantae</taxon>
        <taxon>Streptophyta</taxon>
        <taxon>Embryophyta</taxon>
        <taxon>Tracheophyta</taxon>
        <taxon>Spermatophyta</taxon>
        <taxon>Magnoliopsida</taxon>
        <taxon>eudicotyledons</taxon>
        <taxon>Gunneridae</taxon>
        <taxon>Pentapetalae</taxon>
        <taxon>rosids</taxon>
        <taxon>fabids</taxon>
        <taxon>Rosales</taxon>
        <taxon>Rosaceae</taxon>
        <taxon>Amygdaloideae</taxon>
        <taxon>Maleae</taxon>
        <taxon>Malus</taxon>
    </lineage>
</organism>
<keyword evidence="1" id="KW-1133">Transmembrane helix</keyword>
<feature type="transmembrane region" description="Helical" evidence="1">
    <location>
        <begin position="147"/>
        <end position="166"/>
    </location>
</feature>
<dbReference type="PANTHER" id="PTHR34741">
    <property type="entry name" value="IMAP FAMILY MEMBER 1, PUTATIVE-RELATED"/>
    <property type="match status" value="1"/>
</dbReference>
<gene>
    <name evidence="2" type="primary">T2.11</name>
</gene>
<reference evidence="2" key="1">
    <citation type="journal article" date="2012" name="Tree Genet. Genomes">
        <title>A Candidate Gene for Fire Blight Resistance in Malus . robusta 5 is Coding for a CC-NBS-LRR.</title>
        <authorList>
            <person name="Fahrentrapp J."/>
            <person name="Broggini G.A.L."/>
            <person name="Kellerhals M."/>
            <person name="Peil A."/>
            <person name="Richter K."/>
            <person name="Zini E."/>
            <person name="Gessler C."/>
        </authorList>
    </citation>
    <scope>NUCLEOTIDE SEQUENCE</scope>
</reference>
<keyword evidence="1" id="KW-0472">Membrane</keyword>
<accession>I7J3J1</accession>
<dbReference type="AlphaFoldDB" id="I7J3J1"/>
<protein>
    <submittedName>
        <fullName evidence="2">T2.11 protein</fullName>
    </submittedName>
</protein>
<dbReference type="EMBL" id="HE805491">
    <property type="protein sequence ID" value="CCH50990.1"/>
    <property type="molecule type" value="Genomic_DNA"/>
</dbReference>
<proteinExistence type="predicted"/>
<feature type="transmembrane region" description="Helical" evidence="1">
    <location>
        <begin position="119"/>
        <end position="141"/>
    </location>
</feature>
<evidence type="ECO:0000313" key="2">
    <source>
        <dbReference type="EMBL" id="CCH50990.1"/>
    </source>
</evidence>
<feature type="transmembrane region" description="Helical" evidence="1">
    <location>
        <begin position="205"/>
        <end position="229"/>
    </location>
</feature>